<dbReference type="Pfam" id="PF01161">
    <property type="entry name" value="PBP"/>
    <property type="match status" value="1"/>
</dbReference>
<dbReference type="InterPro" id="IPR035810">
    <property type="entry name" value="PEBP_euk"/>
</dbReference>
<evidence type="ECO:0000313" key="2">
    <source>
        <dbReference type="EMBL" id="JAS45956.1"/>
    </source>
</evidence>
<dbReference type="Gene3D" id="3.90.280.10">
    <property type="entry name" value="PEBP-like"/>
    <property type="match status" value="1"/>
</dbReference>
<dbReference type="CDD" id="cd00866">
    <property type="entry name" value="PEBP_euk"/>
    <property type="match status" value="1"/>
</dbReference>
<protein>
    <recommendedName>
        <fullName evidence="3">Phosphatidylethanolamine-binding protein</fullName>
    </recommendedName>
</protein>
<feature type="non-terminal residue" evidence="2">
    <location>
        <position position="1"/>
    </location>
</feature>
<keyword evidence="1" id="KW-0732">Signal</keyword>
<dbReference type="SUPFAM" id="SSF49777">
    <property type="entry name" value="PEBP-like"/>
    <property type="match status" value="1"/>
</dbReference>
<gene>
    <name evidence="2" type="ORF">g.11372</name>
</gene>
<dbReference type="PANTHER" id="PTHR11362">
    <property type="entry name" value="PHOSPHATIDYLETHANOLAMINE-BINDING PROTEIN"/>
    <property type="match status" value="1"/>
</dbReference>
<proteinExistence type="predicted"/>
<dbReference type="EMBL" id="GECZ01023813">
    <property type="protein sequence ID" value="JAS45956.1"/>
    <property type="molecule type" value="Transcribed_RNA"/>
</dbReference>
<feature type="signal peptide" evidence="1">
    <location>
        <begin position="1"/>
        <end position="20"/>
    </location>
</feature>
<name>A0A1B6F6S1_9HEMI</name>
<dbReference type="AlphaFoldDB" id="A0A1B6F6S1"/>
<feature type="chain" id="PRO_5008582641" description="Phosphatidylethanolamine-binding protein" evidence="1">
    <location>
        <begin position="21"/>
        <end position="219"/>
    </location>
</feature>
<dbReference type="InterPro" id="IPR036610">
    <property type="entry name" value="PEBP-like_sf"/>
</dbReference>
<organism evidence="2">
    <name type="scientific">Cuerna arida</name>
    <dbReference type="NCBI Taxonomy" id="1464854"/>
    <lineage>
        <taxon>Eukaryota</taxon>
        <taxon>Metazoa</taxon>
        <taxon>Ecdysozoa</taxon>
        <taxon>Arthropoda</taxon>
        <taxon>Hexapoda</taxon>
        <taxon>Insecta</taxon>
        <taxon>Pterygota</taxon>
        <taxon>Neoptera</taxon>
        <taxon>Paraneoptera</taxon>
        <taxon>Hemiptera</taxon>
        <taxon>Auchenorrhyncha</taxon>
        <taxon>Membracoidea</taxon>
        <taxon>Cicadellidae</taxon>
        <taxon>Cicadellinae</taxon>
        <taxon>Proconiini</taxon>
        <taxon>Cuerna</taxon>
    </lineage>
</organism>
<sequence length="219" mass="24693">NNQIMTVISSLTLSLAVVRFRLLSLEKLPITVAGRLISNKMDKLELVPDVVDKLPGETIEVTYDGKHKVEQGNELTPTQVKNIPEVKYIANPNEFYTLCMTDPDAPSRLDPKFREWHHWLVGNIPGHNVSAGETLSEYVGSGPPKGTGLHRYVFLVYKQPGKLKFDEPRLTNRSGDHRGKFSIRKFAAKYNLGDPIGGNVYQAQWDDYVPTLYKQLEGK</sequence>
<accession>A0A1B6F6S1</accession>
<dbReference type="FunFam" id="3.90.280.10:FF:000006">
    <property type="entry name" value="protein D3"/>
    <property type="match status" value="1"/>
</dbReference>
<dbReference type="PANTHER" id="PTHR11362:SF82">
    <property type="entry name" value="PHOSPHATIDYLETHANOLAMINE-BINDING PROTEIN 4"/>
    <property type="match status" value="1"/>
</dbReference>
<dbReference type="InterPro" id="IPR008914">
    <property type="entry name" value="PEBP"/>
</dbReference>
<evidence type="ECO:0000256" key="1">
    <source>
        <dbReference type="SAM" id="SignalP"/>
    </source>
</evidence>
<reference evidence="2" key="1">
    <citation type="submission" date="2015-11" db="EMBL/GenBank/DDBJ databases">
        <title>De novo transcriptome assembly of four potential Pierce s Disease insect vectors from Arizona vineyards.</title>
        <authorList>
            <person name="Tassone E.E."/>
        </authorList>
    </citation>
    <scope>NUCLEOTIDE SEQUENCE</scope>
</reference>
<evidence type="ECO:0008006" key="3">
    <source>
        <dbReference type="Google" id="ProtNLM"/>
    </source>
</evidence>